<dbReference type="OrthoDB" id="9804551at2"/>
<dbReference type="Proteomes" id="UP000198414">
    <property type="component" value="Unassembled WGS sequence"/>
</dbReference>
<evidence type="ECO:0000256" key="8">
    <source>
        <dbReference type="HAMAP-Rule" id="MF_01217"/>
    </source>
</evidence>
<dbReference type="Pfam" id="PF00550">
    <property type="entry name" value="PP-binding"/>
    <property type="match status" value="1"/>
</dbReference>
<dbReference type="GO" id="GO:0005829">
    <property type="term" value="C:cytosol"/>
    <property type="evidence" value="ECO:0007669"/>
    <property type="project" value="TreeGrafter"/>
</dbReference>
<dbReference type="InterPro" id="IPR036736">
    <property type="entry name" value="ACP-like_sf"/>
</dbReference>
<keyword evidence="5 8" id="KW-0276">Fatty acid metabolism</keyword>
<feature type="modified residue" description="O-(pantetheine 4'-phosphoryl)serine" evidence="8">
    <location>
        <position position="39"/>
    </location>
</feature>
<evidence type="ECO:0000313" key="13">
    <source>
        <dbReference type="Proteomes" id="UP000198430"/>
    </source>
</evidence>
<dbReference type="PANTHER" id="PTHR20863:SF62">
    <property type="entry name" value="ACYL CARRIER PROTEIN"/>
    <property type="match status" value="1"/>
</dbReference>
<sequence>MTNDEIFSKVQAIIVDQTGEDAEKVTMNTNIKQDLDADSLDIFEVINEIEDEFDIKIETEEGIETVSDLVTFVEKQLADKEKK</sequence>
<dbReference type="UniPathway" id="UPA00094"/>
<comment type="PTM">
    <text evidence="8">4'-phosphopantetheine is transferred from CoA to a specific serine of apo-ACP by AcpS. This modification is essential for activity because fatty acids are bound in thioester linkage to the sulfhydryl of the prosthetic group.</text>
</comment>
<dbReference type="NCBIfam" id="NF002150">
    <property type="entry name" value="PRK00982.1-4"/>
    <property type="match status" value="1"/>
</dbReference>
<evidence type="ECO:0000256" key="5">
    <source>
        <dbReference type="ARBA" id="ARBA00022832"/>
    </source>
</evidence>
<dbReference type="SUPFAM" id="SSF47336">
    <property type="entry name" value="ACP-like"/>
    <property type="match status" value="1"/>
</dbReference>
<gene>
    <name evidence="11" type="primary">acpP_2</name>
    <name evidence="8" type="synonym">acpP</name>
    <name evidence="10" type="synonym">acpP_1</name>
    <name evidence="10" type="ORF">IWT140_00318</name>
    <name evidence="11" type="ORF">IWT25_02249</name>
</gene>
<dbReference type="InterPro" id="IPR003231">
    <property type="entry name" value="ACP"/>
</dbReference>
<evidence type="ECO:0000313" key="12">
    <source>
        <dbReference type="Proteomes" id="UP000198414"/>
    </source>
</evidence>
<keyword evidence="7 8" id="KW-0275">Fatty acid biosynthesis</keyword>
<dbReference type="GO" id="GO:0016020">
    <property type="term" value="C:membrane"/>
    <property type="evidence" value="ECO:0007669"/>
    <property type="project" value="GOC"/>
</dbReference>
<evidence type="ECO:0000259" key="9">
    <source>
        <dbReference type="PROSITE" id="PS50075"/>
    </source>
</evidence>
<keyword evidence="1 8" id="KW-0596">Phosphopantetheine</keyword>
<name>A0A1Z5IZB0_9LACO</name>
<keyword evidence="4 8" id="KW-0597">Phosphoprotein</keyword>
<dbReference type="AlphaFoldDB" id="A0A1Z5IZB0"/>
<dbReference type="EMBL" id="BCMI01000029">
    <property type="protein sequence ID" value="GAX06902.1"/>
    <property type="molecule type" value="Genomic_DNA"/>
</dbReference>
<protein>
    <recommendedName>
        <fullName evidence="8">Acyl carrier protein</fullName>
        <shortName evidence="8">ACP</shortName>
    </recommendedName>
</protein>
<dbReference type="Gene3D" id="1.10.1200.10">
    <property type="entry name" value="ACP-like"/>
    <property type="match status" value="1"/>
</dbReference>
<organism evidence="11 12">
    <name type="scientific">Secundilactobacillus pentosiphilus</name>
    <dbReference type="NCBI Taxonomy" id="1714682"/>
    <lineage>
        <taxon>Bacteria</taxon>
        <taxon>Bacillati</taxon>
        <taxon>Bacillota</taxon>
        <taxon>Bacilli</taxon>
        <taxon>Lactobacillales</taxon>
        <taxon>Lactobacillaceae</taxon>
        <taxon>Secundilactobacillus</taxon>
    </lineage>
</organism>
<keyword evidence="13" id="KW-1185">Reference proteome</keyword>
<evidence type="ECO:0000313" key="11">
    <source>
        <dbReference type="EMBL" id="GAX06902.1"/>
    </source>
</evidence>
<comment type="pathway">
    <text evidence="8">Lipid metabolism; fatty acid biosynthesis.</text>
</comment>
<accession>A0A1Z5IZB0</accession>
<keyword evidence="3 8" id="KW-0444">Lipid biosynthesis</keyword>
<proteinExistence type="inferred from homology"/>
<dbReference type="HAMAP" id="MF_01217">
    <property type="entry name" value="Acyl_carrier"/>
    <property type="match status" value="1"/>
</dbReference>
<dbReference type="RefSeq" id="WP_089087693.1">
    <property type="nucleotide sequence ID" value="NZ_BCMH01000001.1"/>
</dbReference>
<dbReference type="EMBL" id="BCMH01000001">
    <property type="protein sequence ID" value="GAX02720.1"/>
    <property type="molecule type" value="Genomic_DNA"/>
</dbReference>
<feature type="domain" description="Carrier" evidence="9">
    <location>
        <begin position="4"/>
        <end position="83"/>
    </location>
</feature>
<evidence type="ECO:0000313" key="10">
    <source>
        <dbReference type="EMBL" id="GAX02720.1"/>
    </source>
</evidence>
<evidence type="ECO:0000256" key="6">
    <source>
        <dbReference type="ARBA" id="ARBA00023098"/>
    </source>
</evidence>
<evidence type="ECO:0000256" key="2">
    <source>
        <dbReference type="ARBA" id="ARBA00022490"/>
    </source>
</evidence>
<accession>A0A1Z5ILS6</accession>
<dbReference type="NCBIfam" id="NF002148">
    <property type="entry name" value="PRK00982.1-2"/>
    <property type="match status" value="1"/>
</dbReference>
<comment type="similarity">
    <text evidence="8">Belongs to the acyl carrier protein (ACP) family.</text>
</comment>
<dbReference type="PANTHER" id="PTHR20863">
    <property type="entry name" value="ACYL CARRIER PROTEIN"/>
    <property type="match status" value="1"/>
</dbReference>
<comment type="caution">
    <text evidence="11">The sequence shown here is derived from an EMBL/GenBank/DDBJ whole genome shotgun (WGS) entry which is preliminary data.</text>
</comment>
<dbReference type="Proteomes" id="UP000198430">
    <property type="component" value="Unassembled WGS sequence"/>
</dbReference>
<comment type="function">
    <text evidence="8">Carrier of the growing fatty acid chain in fatty acid biosynthesis.</text>
</comment>
<keyword evidence="6 8" id="KW-0443">Lipid metabolism</keyword>
<dbReference type="InterPro" id="IPR009081">
    <property type="entry name" value="PP-bd_ACP"/>
</dbReference>
<dbReference type="GO" id="GO:0000036">
    <property type="term" value="F:acyl carrier activity"/>
    <property type="evidence" value="ECO:0007669"/>
    <property type="project" value="UniProtKB-UniRule"/>
</dbReference>
<keyword evidence="2 8" id="KW-0963">Cytoplasm</keyword>
<evidence type="ECO:0000256" key="3">
    <source>
        <dbReference type="ARBA" id="ARBA00022516"/>
    </source>
</evidence>
<reference evidence="12 13" key="1">
    <citation type="submission" date="2015-11" db="EMBL/GenBank/DDBJ databases">
        <title>Draft genome sequences of new species of the genus Lactobacillus isolated from orchardgrass silage.</title>
        <authorList>
            <person name="Tohno M."/>
            <person name="Tanizawa Y."/>
            <person name="Arita M."/>
        </authorList>
    </citation>
    <scope>NUCLEOTIDE SEQUENCE [LARGE SCALE GENOMIC DNA]</scope>
    <source>
        <strain evidence="10 13">IWT140</strain>
        <strain evidence="11 12">IWT25</strain>
    </source>
</reference>
<dbReference type="PROSITE" id="PS50075">
    <property type="entry name" value="CARRIER"/>
    <property type="match status" value="1"/>
</dbReference>
<dbReference type="GO" id="GO:0009245">
    <property type="term" value="P:lipid A biosynthetic process"/>
    <property type="evidence" value="ECO:0007669"/>
    <property type="project" value="TreeGrafter"/>
</dbReference>
<evidence type="ECO:0000256" key="1">
    <source>
        <dbReference type="ARBA" id="ARBA00022450"/>
    </source>
</evidence>
<comment type="subcellular location">
    <subcellularLocation>
        <location evidence="8">Cytoplasm</location>
    </subcellularLocation>
</comment>
<evidence type="ECO:0000256" key="4">
    <source>
        <dbReference type="ARBA" id="ARBA00022553"/>
    </source>
</evidence>
<dbReference type="GO" id="GO:0000035">
    <property type="term" value="F:acyl binding"/>
    <property type="evidence" value="ECO:0007669"/>
    <property type="project" value="TreeGrafter"/>
</dbReference>
<evidence type="ECO:0000256" key="7">
    <source>
        <dbReference type="ARBA" id="ARBA00023160"/>
    </source>
</evidence>